<dbReference type="RefSeq" id="WP_139260001.1">
    <property type="nucleotide sequence ID" value="NZ_FQVE01000005.1"/>
</dbReference>
<sequence>MMKYHYLKFALIIGCLLLWDCNKTTTAKNFDDYEFNTSIAGNGSFNIGHRFTINKEDYIEDQYDFVYYTKDLEERKFLIPGSLQNDRFPVYWREVHMPFKIIKKVKGDTLILIKNNKKILFKKIKD</sequence>
<protein>
    <submittedName>
        <fullName evidence="1">Uncharacterized protein</fullName>
    </submittedName>
</protein>
<proteinExistence type="predicted"/>
<reference evidence="2" key="1">
    <citation type="submission" date="2016-11" db="EMBL/GenBank/DDBJ databases">
        <authorList>
            <person name="Varghese N."/>
            <person name="Submissions S."/>
        </authorList>
    </citation>
    <scope>NUCLEOTIDE SEQUENCE [LARGE SCALE GENOMIC DNA]</scope>
    <source>
        <strain evidence="2">YR203</strain>
    </source>
</reference>
<dbReference type="Proteomes" id="UP000184108">
    <property type="component" value="Unassembled WGS sequence"/>
</dbReference>
<gene>
    <name evidence="1" type="ORF">SAMN02787073_3868</name>
</gene>
<dbReference type="AlphaFoldDB" id="A0A1M5IIG8"/>
<evidence type="ECO:0000313" key="2">
    <source>
        <dbReference type="Proteomes" id="UP000184108"/>
    </source>
</evidence>
<evidence type="ECO:0000313" key="1">
    <source>
        <dbReference type="EMBL" id="SHG27563.1"/>
    </source>
</evidence>
<name>A0A1M5IIG8_9FLAO</name>
<organism evidence="1 2">
    <name type="scientific">Chryseobacterium vrystaatense</name>
    <dbReference type="NCBI Taxonomy" id="307480"/>
    <lineage>
        <taxon>Bacteria</taxon>
        <taxon>Pseudomonadati</taxon>
        <taxon>Bacteroidota</taxon>
        <taxon>Flavobacteriia</taxon>
        <taxon>Flavobacteriales</taxon>
        <taxon>Weeksellaceae</taxon>
        <taxon>Chryseobacterium group</taxon>
        <taxon>Chryseobacterium</taxon>
    </lineage>
</organism>
<accession>A0A1M5IIG8</accession>
<dbReference type="EMBL" id="FQVE01000005">
    <property type="protein sequence ID" value="SHG27563.1"/>
    <property type="molecule type" value="Genomic_DNA"/>
</dbReference>